<keyword evidence="4" id="KW-0547">Nucleotide-binding</keyword>
<organism evidence="10 11">
    <name type="scientific">Streptomyces canus</name>
    <dbReference type="NCBI Taxonomy" id="58343"/>
    <lineage>
        <taxon>Bacteria</taxon>
        <taxon>Bacillati</taxon>
        <taxon>Actinomycetota</taxon>
        <taxon>Actinomycetes</taxon>
        <taxon>Kitasatosporales</taxon>
        <taxon>Streptomycetaceae</taxon>
        <taxon>Streptomyces</taxon>
        <taxon>Streptomyces aurantiacus group</taxon>
    </lineage>
</organism>
<evidence type="ECO:0000256" key="8">
    <source>
        <dbReference type="SAM" id="Phobius"/>
    </source>
</evidence>
<protein>
    <recommendedName>
        <fullName evidence="9">Pycsar effector protein domain-containing protein</fullName>
    </recommendedName>
</protein>
<evidence type="ECO:0000256" key="5">
    <source>
        <dbReference type="ARBA" id="ARBA00022989"/>
    </source>
</evidence>
<feature type="domain" description="Pycsar effector protein" evidence="9">
    <location>
        <begin position="28"/>
        <end position="174"/>
    </location>
</feature>
<evidence type="ECO:0000259" key="9">
    <source>
        <dbReference type="Pfam" id="PF18967"/>
    </source>
</evidence>
<keyword evidence="7 8" id="KW-0472">Membrane</keyword>
<keyword evidence="5 8" id="KW-1133">Transmembrane helix</keyword>
<comment type="subcellular location">
    <subcellularLocation>
        <location evidence="1">Cell membrane</location>
    </subcellularLocation>
</comment>
<keyword evidence="3 8" id="KW-0812">Transmembrane</keyword>
<dbReference type="EMBL" id="JAUSZV010000005">
    <property type="protein sequence ID" value="MDQ0909875.1"/>
    <property type="molecule type" value="Genomic_DNA"/>
</dbReference>
<evidence type="ECO:0000256" key="7">
    <source>
        <dbReference type="ARBA" id="ARBA00023136"/>
    </source>
</evidence>
<evidence type="ECO:0000256" key="4">
    <source>
        <dbReference type="ARBA" id="ARBA00022741"/>
    </source>
</evidence>
<evidence type="ECO:0000256" key="3">
    <source>
        <dbReference type="ARBA" id="ARBA00022692"/>
    </source>
</evidence>
<evidence type="ECO:0000256" key="6">
    <source>
        <dbReference type="ARBA" id="ARBA00023118"/>
    </source>
</evidence>
<proteinExistence type="predicted"/>
<evidence type="ECO:0000256" key="1">
    <source>
        <dbReference type="ARBA" id="ARBA00004236"/>
    </source>
</evidence>
<keyword evidence="6" id="KW-0051">Antiviral defense</keyword>
<gene>
    <name evidence="10" type="ORF">QFZ22_005860</name>
</gene>
<dbReference type="Pfam" id="PF18967">
    <property type="entry name" value="PycTM"/>
    <property type="match status" value="1"/>
</dbReference>
<evidence type="ECO:0000256" key="2">
    <source>
        <dbReference type="ARBA" id="ARBA00022475"/>
    </source>
</evidence>
<dbReference type="Proteomes" id="UP001234216">
    <property type="component" value="Unassembled WGS sequence"/>
</dbReference>
<dbReference type="AlphaFoldDB" id="A0AAW8FL34"/>
<evidence type="ECO:0000313" key="10">
    <source>
        <dbReference type="EMBL" id="MDQ0909875.1"/>
    </source>
</evidence>
<dbReference type="InterPro" id="IPR043760">
    <property type="entry name" value="PycTM_dom"/>
</dbReference>
<feature type="transmembrane region" description="Helical" evidence="8">
    <location>
        <begin position="153"/>
        <end position="173"/>
    </location>
</feature>
<sequence length="179" mass="18659">MPSSNPSAGNATGGEEKGADLRSGLTVYTSLHASAQFADTKVGILGAVQAGLMAAAVPQGGVMREAWERGGPGAWATPVLLLLHVATFLPAVYCVVQALRPRLGPPPTPNRFSLPLLAIADGTAPPADEAVERKEIWQLIPVLAQVVMTKHRYIARCVVWTGLMAVTAGLSFLTGPLLA</sequence>
<accession>A0AAW8FL34</accession>
<evidence type="ECO:0000313" key="11">
    <source>
        <dbReference type="Proteomes" id="UP001234216"/>
    </source>
</evidence>
<keyword evidence="2" id="KW-1003">Cell membrane</keyword>
<reference evidence="10" key="1">
    <citation type="submission" date="2023-07" db="EMBL/GenBank/DDBJ databases">
        <title>Comparative genomics of wheat-associated soil bacteria to identify genetic determinants of phenazine resistance.</title>
        <authorList>
            <person name="Mouncey N."/>
        </authorList>
    </citation>
    <scope>NUCLEOTIDE SEQUENCE</scope>
    <source>
        <strain evidence="10">V4I22</strain>
    </source>
</reference>
<name>A0AAW8FL34_9ACTN</name>
<dbReference type="RefSeq" id="WP_306980030.1">
    <property type="nucleotide sequence ID" value="NZ_JAUSYQ010000002.1"/>
</dbReference>
<comment type="caution">
    <text evidence="10">The sequence shown here is derived from an EMBL/GenBank/DDBJ whole genome shotgun (WGS) entry which is preliminary data.</text>
</comment>
<feature type="transmembrane region" description="Helical" evidence="8">
    <location>
        <begin position="75"/>
        <end position="96"/>
    </location>
</feature>